<reference evidence="1" key="2">
    <citation type="journal article" date="2015" name="Fish Shellfish Immunol.">
        <title>Early steps in the European eel (Anguilla anguilla)-Vibrio vulnificus interaction in the gills: Role of the RtxA13 toxin.</title>
        <authorList>
            <person name="Callol A."/>
            <person name="Pajuelo D."/>
            <person name="Ebbesson L."/>
            <person name="Teles M."/>
            <person name="MacKenzie S."/>
            <person name="Amaro C."/>
        </authorList>
    </citation>
    <scope>NUCLEOTIDE SEQUENCE</scope>
</reference>
<sequence>MIKLSATWISSCIAAALYGFKSQVLFFPFCFDSFPSVAKISKAAVFSYHQREKLQLHLKKSAGCRRNV</sequence>
<organism evidence="1">
    <name type="scientific">Anguilla anguilla</name>
    <name type="common">European freshwater eel</name>
    <name type="synonym">Muraena anguilla</name>
    <dbReference type="NCBI Taxonomy" id="7936"/>
    <lineage>
        <taxon>Eukaryota</taxon>
        <taxon>Metazoa</taxon>
        <taxon>Chordata</taxon>
        <taxon>Craniata</taxon>
        <taxon>Vertebrata</taxon>
        <taxon>Euteleostomi</taxon>
        <taxon>Actinopterygii</taxon>
        <taxon>Neopterygii</taxon>
        <taxon>Teleostei</taxon>
        <taxon>Anguilliformes</taxon>
        <taxon>Anguillidae</taxon>
        <taxon>Anguilla</taxon>
    </lineage>
</organism>
<name>A0A0E9WQH9_ANGAN</name>
<accession>A0A0E9WQH9</accession>
<proteinExistence type="predicted"/>
<protein>
    <submittedName>
        <fullName evidence="1">Uncharacterized protein</fullName>
    </submittedName>
</protein>
<reference evidence="1" key="1">
    <citation type="submission" date="2014-11" db="EMBL/GenBank/DDBJ databases">
        <authorList>
            <person name="Amaro Gonzalez C."/>
        </authorList>
    </citation>
    <scope>NUCLEOTIDE SEQUENCE</scope>
</reference>
<evidence type="ECO:0000313" key="1">
    <source>
        <dbReference type="EMBL" id="JAH92684.1"/>
    </source>
</evidence>
<dbReference type="AlphaFoldDB" id="A0A0E9WQH9"/>
<dbReference type="EMBL" id="GBXM01015893">
    <property type="protein sequence ID" value="JAH92684.1"/>
    <property type="molecule type" value="Transcribed_RNA"/>
</dbReference>